<evidence type="ECO:0000256" key="1">
    <source>
        <dbReference type="SAM" id="Phobius"/>
    </source>
</evidence>
<evidence type="ECO:0000313" key="4">
    <source>
        <dbReference type="Proteomes" id="UP000199289"/>
    </source>
</evidence>
<protein>
    <submittedName>
        <fullName evidence="3">ABC-2 type transport system permease protein</fullName>
    </submittedName>
</protein>
<keyword evidence="1" id="KW-0812">Transmembrane</keyword>
<evidence type="ECO:0000313" key="5">
    <source>
        <dbReference type="Proteomes" id="UP000255421"/>
    </source>
</evidence>
<feature type="transmembrane region" description="Helical" evidence="1">
    <location>
        <begin position="169"/>
        <end position="189"/>
    </location>
</feature>
<dbReference type="Proteomes" id="UP000255421">
    <property type="component" value="Unassembled WGS sequence"/>
</dbReference>
<dbReference type="PANTHER" id="PTHR43471">
    <property type="entry name" value="ABC TRANSPORTER PERMEASE"/>
    <property type="match status" value="1"/>
</dbReference>
<feature type="transmembrane region" description="Helical" evidence="1">
    <location>
        <begin position="101"/>
        <end position="127"/>
    </location>
</feature>
<evidence type="ECO:0000313" key="2">
    <source>
        <dbReference type="EMBL" id="RDI69892.1"/>
    </source>
</evidence>
<keyword evidence="1" id="KW-0472">Membrane</keyword>
<dbReference type="EMBL" id="FNKQ01000005">
    <property type="protein sequence ID" value="SDR07234.1"/>
    <property type="molecule type" value="Genomic_DNA"/>
</dbReference>
<feature type="transmembrane region" description="Helical" evidence="1">
    <location>
        <begin position="257"/>
        <end position="278"/>
    </location>
</feature>
<reference evidence="3" key="1">
    <citation type="submission" date="2016-10" db="EMBL/GenBank/DDBJ databases">
        <authorList>
            <person name="de Groot N.N."/>
        </authorList>
    </citation>
    <scope>NUCLEOTIDE SEQUENCE [LARGE SCALE GENOMIC DNA]</scope>
    <source>
        <strain evidence="3">CGMCC 1.12397</strain>
    </source>
</reference>
<keyword evidence="5" id="KW-1185">Reference proteome</keyword>
<dbReference type="GO" id="GO:0140359">
    <property type="term" value="F:ABC-type transporter activity"/>
    <property type="evidence" value="ECO:0007669"/>
    <property type="project" value="InterPro"/>
</dbReference>
<keyword evidence="1" id="KW-1133">Transmembrane helix</keyword>
<feature type="transmembrane region" description="Helical" evidence="1">
    <location>
        <begin position="57"/>
        <end position="75"/>
    </location>
</feature>
<feature type="transmembrane region" description="Helical" evidence="1">
    <location>
        <begin position="133"/>
        <end position="157"/>
    </location>
</feature>
<dbReference type="EMBL" id="QQST01000003">
    <property type="protein sequence ID" value="RDI69892.1"/>
    <property type="molecule type" value="Genomic_DNA"/>
</dbReference>
<feature type="transmembrane region" description="Helical" evidence="1">
    <location>
        <begin position="20"/>
        <end position="37"/>
    </location>
</feature>
<gene>
    <name evidence="2" type="ORF">DWB78_17230</name>
    <name evidence="3" type="ORF">SAMN05216278_3469</name>
</gene>
<dbReference type="AlphaFoldDB" id="A0A1H1G1Y6"/>
<dbReference type="Pfam" id="PF12679">
    <property type="entry name" value="ABC2_membrane_2"/>
    <property type="match status" value="1"/>
</dbReference>
<organism evidence="3 4">
    <name type="scientific">Halopelagius longus</name>
    <dbReference type="NCBI Taxonomy" id="1236180"/>
    <lineage>
        <taxon>Archaea</taxon>
        <taxon>Methanobacteriati</taxon>
        <taxon>Methanobacteriota</taxon>
        <taxon>Stenosarchaea group</taxon>
        <taxon>Halobacteria</taxon>
        <taxon>Halobacteriales</taxon>
        <taxon>Haloferacaceae</taxon>
    </lineage>
</organism>
<dbReference type="GO" id="GO:0005886">
    <property type="term" value="C:plasma membrane"/>
    <property type="evidence" value="ECO:0007669"/>
    <property type="project" value="UniProtKB-SubCell"/>
</dbReference>
<reference evidence="2 5" key="3">
    <citation type="submission" date="2018-07" db="EMBL/GenBank/DDBJ databases">
        <title>Genome sequence of extremly halophilic archaeon Halopelagius longus strain BC12-B1.</title>
        <authorList>
            <person name="Zhang X."/>
        </authorList>
    </citation>
    <scope>NUCLEOTIDE SEQUENCE [LARGE SCALE GENOMIC DNA]</scope>
    <source>
        <strain evidence="2 5">BC12-B1</strain>
    </source>
</reference>
<proteinExistence type="predicted"/>
<accession>A0A1H1G1Y6</accession>
<evidence type="ECO:0000313" key="3">
    <source>
        <dbReference type="EMBL" id="SDR07234.1"/>
    </source>
</evidence>
<sequence length="284" mass="30734">MTVGVYTVARDDFKNGAKSYLIVGIVTAFLGLTAFTFASESSIYEYPVRALWDVQKAVILVEPILVAALCYQAIVGDRTSGRIKFTMGLPNTRAEYFAGKVLARGGFVIAATVGSLVLGYVISAVAFTKPPNVLRFALFTGSTALFLVTFTSIFMAISASVDSQPAAMLASFGAYFVLVPFVLGVAPYMNLETLLGAIGDTTGTSVTQSTERLVKSLTPYPAYGGIVEPVFATVAERYEYIPQPSPSERQRLHAKTWFDLLSLVGWSLVSLLFGYLSFREKDLT</sequence>
<reference evidence="4" key="2">
    <citation type="submission" date="2016-10" db="EMBL/GenBank/DDBJ databases">
        <authorList>
            <person name="Varghese N."/>
            <person name="Submissions S."/>
        </authorList>
    </citation>
    <scope>NUCLEOTIDE SEQUENCE [LARGE SCALE GENOMIC DNA]</scope>
    <source>
        <strain evidence="4">CGMCC 1.12397</strain>
    </source>
</reference>
<name>A0A1H1G1Y6_9EURY</name>
<dbReference type="Proteomes" id="UP000199289">
    <property type="component" value="Unassembled WGS sequence"/>
</dbReference>